<keyword evidence="1" id="KW-0732">Signal</keyword>
<protein>
    <submittedName>
        <fullName evidence="2">Uncharacterized protein</fullName>
    </submittedName>
</protein>
<evidence type="ECO:0000313" key="3">
    <source>
        <dbReference type="Proteomes" id="UP000014523"/>
    </source>
</evidence>
<dbReference type="Proteomes" id="UP000014523">
    <property type="component" value="Unassembled WGS sequence"/>
</dbReference>
<dbReference type="GeneID" id="99061102"/>
<dbReference type="AlphaFoldDB" id="A0A829HFA1"/>
<evidence type="ECO:0000256" key="1">
    <source>
        <dbReference type="SAM" id="SignalP"/>
    </source>
</evidence>
<accession>A0A829HFA1</accession>
<reference evidence="2 3" key="1">
    <citation type="submission" date="2013-06" db="EMBL/GenBank/DDBJ databases">
        <title>The Genome Sequence of Acinetobacter gyllenbergii CIP 110306.</title>
        <authorList>
            <consortium name="The Broad Institute Genome Sequencing Platform"/>
            <consortium name="The Broad Institute Genome Sequencing Center for Infectious Disease"/>
            <person name="Cerqueira G."/>
            <person name="Feldgarden M."/>
            <person name="Courvalin P."/>
            <person name="Perichon B."/>
            <person name="Grillot-Courvalin C."/>
            <person name="Clermont D."/>
            <person name="Rocha E."/>
            <person name="Yoon E.-J."/>
            <person name="Nemec A."/>
            <person name="Young S.K."/>
            <person name="Zeng Q."/>
            <person name="Gargeya S."/>
            <person name="Fitzgerald M."/>
            <person name="Abouelleil A."/>
            <person name="Alvarado L."/>
            <person name="Berlin A.M."/>
            <person name="Chapman S.B."/>
            <person name="Dewar J."/>
            <person name="Goldberg J."/>
            <person name="Griggs A."/>
            <person name="Gujja S."/>
            <person name="Hansen M."/>
            <person name="Howarth C."/>
            <person name="Imamovic A."/>
            <person name="Larimer J."/>
            <person name="McCowan C."/>
            <person name="Murphy C."/>
            <person name="Pearson M."/>
            <person name="Priest M."/>
            <person name="Roberts A."/>
            <person name="Saif S."/>
            <person name="Shea T."/>
            <person name="Sykes S."/>
            <person name="Wortman J."/>
            <person name="Nusbaum C."/>
            <person name="Birren B."/>
        </authorList>
    </citation>
    <scope>NUCLEOTIDE SEQUENCE [LARGE SCALE GENOMIC DNA]</scope>
    <source>
        <strain evidence="2 3">CIP 110306</strain>
    </source>
</reference>
<dbReference type="RefSeq" id="WP_016660431.1">
    <property type="nucleotide sequence ID" value="NZ_ASQH01000011.1"/>
</dbReference>
<feature type="chain" id="PRO_5032739719" evidence="1">
    <location>
        <begin position="24"/>
        <end position="469"/>
    </location>
</feature>
<feature type="signal peptide" evidence="1">
    <location>
        <begin position="1"/>
        <end position="23"/>
    </location>
</feature>
<organism evidence="2 3">
    <name type="scientific">Acinetobacter gyllenbergii CIP 110306 = MTCC 11365</name>
    <dbReference type="NCBI Taxonomy" id="1217657"/>
    <lineage>
        <taxon>Bacteria</taxon>
        <taxon>Pseudomonadati</taxon>
        <taxon>Pseudomonadota</taxon>
        <taxon>Gammaproteobacteria</taxon>
        <taxon>Moraxellales</taxon>
        <taxon>Moraxellaceae</taxon>
        <taxon>Acinetobacter</taxon>
    </lineage>
</organism>
<gene>
    <name evidence="2" type="ORF">F957_02640</name>
</gene>
<proteinExistence type="predicted"/>
<sequence length="469" mass="49285">MKSRGLAIFLMGTIGLCLNSAYAASNTMQSMTDSELSATTGQALMSLSYVSPTDLANKESHRLGGDKSIGFYKLGLEAEMELNVNIKKLQLGCGGVNGPGGCDIDIDYLSLSGLGNSATSNSDSAADRAARAGSSAVLTNPFIEFAIKNPDKASTRQVVGLNLSAEKALGLITFGLENGSQKSGINSLSGYMQIAPTTGIANVNGFGNSLVSGEAGKGTLKQTDGYDPISGEVCCTLFGSGNIPFTTTNYNLNLRDKVSGSNTLKGDLILGQQEITGKRITNAPLTATAKVRDIALTGTIDANATALGFINVPLTGKNVTGTIQNLMVDVAINEDLGYFHKANLNGTAASLSLQSQNIQWTSNNSISQNGWWLEFTNPIDIGFIEPALSVDIPKATLNEAFRQVSAFLKTDQGRIFCGNNLASDCLFGSDIPVGTVNLINATRPQMGLTDLELATQKFTPNCYGSLKFC</sequence>
<comment type="caution">
    <text evidence="2">The sequence shown here is derived from an EMBL/GenBank/DDBJ whole genome shotgun (WGS) entry which is preliminary data.</text>
</comment>
<evidence type="ECO:0000313" key="2">
    <source>
        <dbReference type="EMBL" id="EPF77468.1"/>
    </source>
</evidence>
<dbReference type="EMBL" id="ATGG01000020">
    <property type="protein sequence ID" value="EPF77468.1"/>
    <property type="molecule type" value="Genomic_DNA"/>
</dbReference>
<keyword evidence="3" id="KW-1185">Reference proteome</keyword>
<name>A0A829HFA1_9GAMM</name>